<dbReference type="GO" id="GO:0004222">
    <property type="term" value="F:metalloendopeptidase activity"/>
    <property type="evidence" value="ECO:0007669"/>
    <property type="project" value="InterPro"/>
</dbReference>
<dbReference type="InterPro" id="IPR007863">
    <property type="entry name" value="Peptidase_M16_C"/>
</dbReference>
<dbReference type="InterPro" id="IPR011765">
    <property type="entry name" value="Pept_M16_N"/>
</dbReference>
<dbReference type="Proteomes" id="UP000326757">
    <property type="component" value="Unassembled WGS sequence"/>
</dbReference>
<dbReference type="FunFam" id="3.30.830.10:FF:000032">
    <property type="entry name" value="Mitochondrial processing peptidase, alpha subunit"/>
    <property type="match status" value="1"/>
</dbReference>
<evidence type="ECO:0000256" key="4">
    <source>
        <dbReference type="ARBA" id="ARBA00016741"/>
    </source>
</evidence>
<dbReference type="InterPro" id="IPR050361">
    <property type="entry name" value="MPP/UQCRC_Complex"/>
</dbReference>
<feature type="region of interest" description="Disordered" evidence="11">
    <location>
        <begin position="284"/>
        <end position="328"/>
    </location>
</feature>
<dbReference type="EMBL" id="VIGI01000005">
    <property type="protein sequence ID" value="KAB8300165.1"/>
    <property type="molecule type" value="Genomic_DNA"/>
</dbReference>
<evidence type="ECO:0000256" key="2">
    <source>
        <dbReference type="ARBA" id="ARBA00004305"/>
    </source>
</evidence>
<evidence type="ECO:0000256" key="11">
    <source>
        <dbReference type="SAM" id="MobiDB-lite"/>
    </source>
</evidence>
<evidence type="ECO:0000259" key="12">
    <source>
        <dbReference type="Pfam" id="PF00675"/>
    </source>
</evidence>
<comment type="caution">
    <text evidence="14">The sequence shown here is derived from an EMBL/GenBank/DDBJ whole genome shotgun (WGS) entry which is preliminary data.</text>
</comment>
<evidence type="ECO:0000256" key="8">
    <source>
        <dbReference type="ARBA" id="ARBA00032315"/>
    </source>
</evidence>
<feature type="compositionally biased region" description="Low complexity" evidence="11">
    <location>
        <begin position="295"/>
        <end position="328"/>
    </location>
</feature>
<dbReference type="AlphaFoldDB" id="A0A5N6KAG7"/>
<evidence type="ECO:0000256" key="3">
    <source>
        <dbReference type="ARBA" id="ARBA00007261"/>
    </source>
</evidence>
<keyword evidence="5" id="KW-0809">Transit peptide</keyword>
<proteinExistence type="inferred from homology"/>
<keyword evidence="6" id="KW-0496">Mitochondrion</keyword>
<evidence type="ECO:0000256" key="5">
    <source>
        <dbReference type="ARBA" id="ARBA00022946"/>
    </source>
</evidence>
<evidence type="ECO:0000313" key="15">
    <source>
        <dbReference type="Proteomes" id="UP000326757"/>
    </source>
</evidence>
<dbReference type="SUPFAM" id="SSF63411">
    <property type="entry name" value="LuxS/MPP-like metallohydrolase"/>
    <property type="match status" value="2"/>
</dbReference>
<comment type="similarity">
    <text evidence="3 10">Belongs to the peptidase M16 family.</text>
</comment>
<evidence type="ECO:0000256" key="6">
    <source>
        <dbReference type="ARBA" id="ARBA00023128"/>
    </source>
</evidence>
<dbReference type="Pfam" id="PF05193">
    <property type="entry name" value="Peptidase_M16_C"/>
    <property type="match status" value="1"/>
</dbReference>
<dbReference type="FunFam" id="3.30.830.10:FF:000023">
    <property type="entry name" value="Mitochondrial processing peptidase alpha subunit"/>
    <property type="match status" value="1"/>
</dbReference>
<name>A0A5N6KAG7_MONLA</name>
<evidence type="ECO:0000259" key="13">
    <source>
        <dbReference type="Pfam" id="PF05193"/>
    </source>
</evidence>
<organism evidence="14 15">
    <name type="scientific">Monilinia laxa</name>
    <name type="common">Brown rot fungus</name>
    <name type="synonym">Sclerotinia laxa</name>
    <dbReference type="NCBI Taxonomy" id="61186"/>
    <lineage>
        <taxon>Eukaryota</taxon>
        <taxon>Fungi</taxon>
        <taxon>Dikarya</taxon>
        <taxon>Ascomycota</taxon>
        <taxon>Pezizomycotina</taxon>
        <taxon>Leotiomycetes</taxon>
        <taxon>Helotiales</taxon>
        <taxon>Sclerotiniaceae</taxon>
        <taxon>Monilinia</taxon>
    </lineage>
</organism>
<evidence type="ECO:0000256" key="9">
    <source>
        <dbReference type="ARBA" id="ARBA00083075"/>
    </source>
</evidence>
<reference evidence="14 15" key="1">
    <citation type="submission" date="2019-06" db="EMBL/GenBank/DDBJ databases">
        <title>Genome Sequence of the Brown Rot Fungal Pathogen Monilinia laxa.</title>
        <authorList>
            <person name="De Miccolis Angelini R.M."/>
            <person name="Landi L."/>
            <person name="Abate D."/>
            <person name="Pollastro S."/>
            <person name="Romanazzi G."/>
            <person name="Faretra F."/>
        </authorList>
    </citation>
    <scope>NUCLEOTIDE SEQUENCE [LARGE SCALE GENOMIC DNA]</scope>
    <source>
        <strain evidence="14 15">Mlax316</strain>
    </source>
</reference>
<comment type="function">
    <text evidence="1">Substrate recognition and binding subunit of the essential mitochondrial processing protease (MPP), which cleaves the mitochondrial sequence off newly imported precursors proteins.</text>
</comment>
<sequence length="631" mass="68289">MDDAPYSAVLCTPPVNAELKIFLISIIMIAFNMLRNPSARVLRRALSSQRVIPSVSPTFRSRSLATVVEPIQKDPSELDQITTLPNGVRVATEALPGHFSGIGVYIDAGSRYENEDLRGVSHIMDRLAFKSTSKRSSDEMLESIESLGGNIQCASSRESLMYQSATFNSAVPTTVGLLAETIRNPLITEEEVEQQLETAAYEIGEIWSKPELILPEIVHMVAYKGNTLGNPLLCPKERLSEINSNTIQAYRDTFYRPERMVVAFAGVQHEEAVKLAEQHFGDMPKSAPLLSQTGSETSLDSLSSETSSTSSTSSSSASPPQSPTQKPSTLISRIPFFKNISTSAPKNASVQSGFLNPLDLNQPSQYTGGFLSLPSLPPPVNPSLPALSHIHIAFEALPISSPDIYALATLQTLLGGGGSFSAGGPGKGMYSRLYTNVLNQHGWVESCMAFNHSYTDSGLFGISSSCSPGYVKNMLDVMCRELQNLTLDTGFSALQTAEVNRAKNQLRSSLLMNLESRMVELEDLGRQVQVHGRKVGVREMCKKIEELTVKDLRRVAAQVFGGLVNNAGQGSGSPTVVLQEGEEIVSMAGNWAGGKFSPGGCVLVLSLAWIGLFDARKETSLYDIVDDVRIA</sequence>
<dbReference type="Gene3D" id="3.30.830.10">
    <property type="entry name" value="Metalloenzyme, LuxS/M16 peptidase-like"/>
    <property type="match status" value="2"/>
</dbReference>
<dbReference type="GO" id="GO:0005759">
    <property type="term" value="C:mitochondrial matrix"/>
    <property type="evidence" value="ECO:0007669"/>
    <property type="project" value="UniProtKB-SubCell"/>
</dbReference>
<comment type="subcellular location">
    <subcellularLocation>
        <location evidence="2">Mitochondrion matrix</location>
    </subcellularLocation>
</comment>
<evidence type="ECO:0000256" key="7">
    <source>
        <dbReference type="ARBA" id="ARBA00030006"/>
    </source>
</evidence>
<keyword evidence="15" id="KW-1185">Reference proteome</keyword>
<evidence type="ECO:0000256" key="1">
    <source>
        <dbReference type="ARBA" id="ARBA00002123"/>
    </source>
</evidence>
<dbReference type="Pfam" id="PF00675">
    <property type="entry name" value="Peptidase_M16"/>
    <property type="match status" value="1"/>
</dbReference>
<dbReference type="InterPro" id="IPR001431">
    <property type="entry name" value="Pept_M16_Zn_BS"/>
</dbReference>
<feature type="domain" description="Peptidase M16 C-terminal" evidence="13">
    <location>
        <begin position="242"/>
        <end position="506"/>
    </location>
</feature>
<evidence type="ECO:0000313" key="14">
    <source>
        <dbReference type="EMBL" id="KAB8300165.1"/>
    </source>
</evidence>
<dbReference type="OrthoDB" id="277191at2759"/>
<dbReference type="PANTHER" id="PTHR11851">
    <property type="entry name" value="METALLOPROTEASE"/>
    <property type="match status" value="1"/>
</dbReference>
<evidence type="ECO:0000256" key="10">
    <source>
        <dbReference type="RuleBase" id="RU004447"/>
    </source>
</evidence>
<dbReference type="InterPro" id="IPR011249">
    <property type="entry name" value="Metalloenz_LuxS/M16"/>
</dbReference>
<dbReference type="GO" id="GO:0046872">
    <property type="term" value="F:metal ion binding"/>
    <property type="evidence" value="ECO:0007669"/>
    <property type="project" value="InterPro"/>
</dbReference>
<accession>A0A5N6KAG7</accession>
<gene>
    <name evidence="14" type="ORF">EYC80_000392</name>
</gene>
<dbReference type="PROSITE" id="PS00143">
    <property type="entry name" value="INSULINASE"/>
    <property type="match status" value="1"/>
</dbReference>
<dbReference type="PANTHER" id="PTHR11851:SF49">
    <property type="entry name" value="MITOCHONDRIAL-PROCESSING PEPTIDASE SUBUNIT ALPHA"/>
    <property type="match status" value="1"/>
</dbReference>
<protein>
    <recommendedName>
        <fullName evidence="4">Mitochondrial-processing peptidase subunit alpha</fullName>
    </recommendedName>
    <alternativeName>
        <fullName evidence="7">Alpha-MPP</fullName>
    </alternativeName>
    <alternativeName>
        <fullName evidence="8">Inactive zinc metalloprotease alpha</fullName>
    </alternativeName>
    <alternativeName>
        <fullName evidence="9">Matrix processing peptidase</fullName>
    </alternativeName>
</protein>
<feature type="domain" description="Peptidase M16 N-terminal" evidence="12">
    <location>
        <begin position="89"/>
        <end position="236"/>
    </location>
</feature>
<dbReference type="GO" id="GO:0006627">
    <property type="term" value="P:protein processing involved in protein targeting to mitochondrion"/>
    <property type="evidence" value="ECO:0007669"/>
    <property type="project" value="TreeGrafter"/>
</dbReference>